<dbReference type="SMART" id="SM00228">
    <property type="entry name" value="PDZ"/>
    <property type="match status" value="1"/>
</dbReference>
<feature type="region of interest" description="Disordered" evidence="1">
    <location>
        <begin position="173"/>
        <end position="194"/>
    </location>
</feature>
<reference evidence="4" key="1">
    <citation type="submission" date="2022-11" db="UniProtKB">
        <authorList>
            <consortium name="WormBaseParasite"/>
        </authorList>
    </citation>
    <scope>IDENTIFICATION</scope>
</reference>
<organism evidence="3 4">
    <name type="scientific">Ditylenchus dipsaci</name>
    <dbReference type="NCBI Taxonomy" id="166011"/>
    <lineage>
        <taxon>Eukaryota</taxon>
        <taxon>Metazoa</taxon>
        <taxon>Ecdysozoa</taxon>
        <taxon>Nematoda</taxon>
        <taxon>Chromadorea</taxon>
        <taxon>Rhabditida</taxon>
        <taxon>Tylenchina</taxon>
        <taxon>Tylenchomorpha</taxon>
        <taxon>Sphaerularioidea</taxon>
        <taxon>Anguinidae</taxon>
        <taxon>Anguininae</taxon>
        <taxon>Ditylenchus</taxon>
    </lineage>
</organism>
<proteinExistence type="predicted"/>
<dbReference type="PROSITE" id="PS50106">
    <property type="entry name" value="PDZ"/>
    <property type="match status" value="1"/>
</dbReference>
<keyword evidence="3" id="KW-1185">Reference proteome</keyword>
<protein>
    <submittedName>
        <fullName evidence="4">PDZ domain-containing protein</fullName>
    </submittedName>
</protein>
<feature type="region of interest" description="Disordered" evidence="1">
    <location>
        <begin position="246"/>
        <end position="272"/>
    </location>
</feature>
<feature type="compositionally biased region" description="Basic and acidic residues" evidence="1">
    <location>
        <begin position="246"/>
        <end position="255"/>
    </location>
</feature>
<evidence type="ECO:0000313" key="3">
    <source>
        <dbReference type="Proteomes" id="UP000887574"/>
    </source>
</evidence>
<dbReference type="InterPro" id="IPR036034">
    <property type="entry name" value="PDZ_sf"/>
</dbReference>
<feature type="compositionally biased region" description="Low complexity" evidence="1">
    <location>
        <begin position="178"/>
        <end position="193"/>
    </location>
</feature>
<feature type="domain" description="PDZ" evidence="2">
    <location>
        <begin position="26"/>
        <end position="86"/>
    </location>
</feature>
<evidence type="ECO:0000313" key="4">
    <source>
        <dbReference type="WBParaSite" id="jg1799"/>
    </source>
</evidence>
<dbReference type="AlphaFoldDB" id="A0A915DAW9"/>
<dbReference type="Proteomes" id="UP000887574">
    <property type="component" value="Unplaced"/>
</dbReference>
<evidence type="ECO:0000256" key="1">
    <source>
        <dbReference type="SAM" id="MobiDB-lite"/>
    </source>
</evidence>
<dbReference type="InterPro" id="IPR001478">
    <property type="entry name" value="PDZ"/>
</dbReference>
<name>A0A915DAW9_9BILA</name>
<dbReference type="Gene3D" id="2.30.42.10">
    <property type="match status" value="1"/>
</dbReference>
<dbReference type="Pfam" id="PF00595">
    <property type="entry name" value="PDZ"/>
    <property type="match status" value="1"/>
</dbReference>
<dbReference type="CDD" id="cd00136">
    <property type="entry name" value="PDZ_canonical"/>
    <property type="match status" value="1"/>
</dbReference>
<dbReference type="SUPFAM" id="SSF50156">
    <property type="entry name" value="PDZ domain-like"/>
    <property type="match status" value="1"/>
</dbReference>
<dbReference type="WBParaSite" id="jg1799">
    <property type="protein sequence ID" value="jg1799"/>
    <property type="gene ID" value="jg1799"/>
</dbReference>
<evidence type="ECO:0000259" key="2">
    <source>
        <dbReference type="PROSITE" id="PS50106"/>
    </source>
</evidence>
<sequence>MSTIKQARNAEVPKNCVADGTKNLIQVKLRKAPNESFGFNLVGGTDQQHLAARTGRLEIGDIIVSVNGVDISAVIHDDAIALFRSASICEMVVEKNGEQRILSNPPDFPDGPPAAVNEMAMKFFQDESESSRIDKPDDVASGEINNVLSDDESFYTPLNSPGSAKFSTRHQLLRGNQGSPKDQGSSSSSLQVDSVKREKVVRKLSFSPDEQEETACNDVDTLPAKVLEATVKEIWHCKDRIEVENEISEGDKQSDEQSSAKSSCSSKNGNLRFCEDLPSPTLNKKSPLEYLKQLSIQTKFFSCRWE</sequence>
<accession>A0A915DAW9</accession>
<feature type="compositionally biased region" description="Low complexity" evidence="1">
    <location>
        <begin position="256"/>
        <end position="267"/>
    </location>
</feature>